<accession>A0A1F4Q0M0</accession>
<protein>
    <recommendedName>
        <fullName evidence="3">Tetratricopeptide repeat protein</fullName>
    </recommendedName>
</protein>
<evidence type="ECO:0000313" key="2">
    <source>
        <dbReference type="Proteomes" id="UP000178724"/>
    </source>
</evidence>
<reference evidence="1 2" key="1">
    <citation type="journal article" date="2016" name="Nat. Commun.">
        <title>Thousands of microbial genomes shed light on interconnected biogeochemical processes in an aquifer system.</title>
        <authorList>
            <person name="Anantharaman K."/>
            <person name="Brown C.T."/>
            <person name="Hug L.A."/>
            <person name="Sharon I."/>
            <person name="Castelle C.J."/>
            <person name="Probst A.J."/>
            <person name="Thomas B.C."/>
            <person name="Singh A."/>
            <person name="Wilkins M.J."/>
            <person name="Karaoz U."/>
            <person name="Brodie E.L."/>
            <person name="Williams K.H."/>
            <person name="Hubbard S.S."/>
            <person name="Banfield J.F."/>
        </authorList>
    </citation>
    <scope>NUCLEOTIDE SEQUENCE [LARGE SCALE GENOMIC DNA]</scope>
</reference>
<proteinExistence type="predicted"/>
<sequence length="1387" mass="154929">MGLDGTLSIANPDICSLLRSAPVAGGGAAEKSGATACDLKNDAYLKIKENTFKMLNAVITSNSDISWEFTDQATGERRLGFKGCRLPKKVLYELLLIRWLLLREIGYNWGVGKTLKSIESEDFPDIFQYTDEITLAPLLDDRRFPDAPFRINYWRARIALILANDIDNPSSRRLLRMRFGEGQPHAKGFVFGIAIPNIPDNQPMSRQQKFEIFRDIYDKLIAPKGGKIKALNDPLVEAEALIAQYFYADSAPAGGPSRDYNYLQTRIEKVLGDTAQLDKMPSGNFNVFKTQYFLGLADEYIASYIRDRSNPIKKDITSYDRMRPEAYRYRAQALKLQAQLLMINTPNHHPFYVERLKKIAALLKESQELVNKYVMLTTVAEETQYKTIVINSEDDKIYSDLINVLDTEVLGASALYQLGLAHSYLPGEAAASDSQRYLNRAQTMAEHAERLLGQAATQYQAAIKVNGRRPIEGTKFWRDSITADLQLLKAEIILAQKDAANAALDIASGILTAALNKQDFLTAEQTLKARLSLAEIAVRRKLPEEKKVTGLLRAAAPLFDPAYDPLTDTKGARALAILQKTEPFDRTKLLAGPVRLAQTKALLALGQQKKDEKILSAVLKLADELIAAARPDGKFGPSLVSDTEYTPPNNGVLADYQLSAALQIRGDAYLALSSIPEAGQNYEAAISVFSSADGIALNYFAAAGRADIYNWTMEYDNAIDAYDKLIKDPRLIESVRDAAQLGRAEAVLRQQFAKTSEGADNLADEVIGLANAILDKKDSEAYLRRRAEESLVEALIAKRSTGVPQLIAIADNLLASQGEGASRSIYLRVVEGMLYSRNFDRARSLFDAFSSIFKTPEAGTEDDLRLKVARAEFSLYQRSYPASALEDLIAAAKTLAALPKQKADVFLASRIIKGLILYYNGNKDYDLSLKEIDAALAEKSAIGAIFKARGVSEARVNEFISELRVEKGKVLSYAKRFDAALKYLGALKPDNLSPQYRVEYYILQGNIYTYGRGKDDAGKRIKDPAKARANYETAMALAGKLESVDLKNYYLAKIQLGYAQLALEERRIGDFRRALSEVKPYLPGIATLWRRELIERDLRRLRRALGDDSQVRLGVEYFGDDQGNHEFRLTEELGYTFNLASEMTLRPFLKMTTDIKAGAVLQSYYSGLEFSPVDWVGLDADGRLASHFLSGDRLLQQYLRRHDTGFGLRLDSPFETAGLQGLTSYWRAELDNANRELGTYYANLFYTVGQDTDIEALERFSVGAEYSYYRFPYNGSFPSRNRITLPSLKYVYGFLDDALILRPRASFISETGIDYEWRGNERAARRVANFGLAGGLEASLSEVIPYVTPKLSLGYQGVRQDMRKNGDYKLPVNSWNAGFVINFDFEQ</sequence>
<organism evidence="1 2">
    <name type="scientific">candidate division WOR-1 bacterium RIFCSPHIGHO2_01_FULL_53_15</name>
    <dbReference type="NCBI Taxonomy" id="1802564"/>
    <lineage>
        <taxon>Bacteria</taxon>
        <taxon>Bacillati</taxon>
        <taxon>Saganbacteria</taxon>
    </lineage>
</organism>
<evidence type="ECO:0008006" key="3">
    <source>
        <dbReference type="Google" id="ProtNLM"/>
    </source>
</evidence>
<dbReference type="Proteomes" id="UP000178724">
    <property type="component" value="Unassembled WGS sequence"/>
</dbReference>
<dbReference type="EMBL" id="METM01000024">
    <property type="protein sequence ID" value="OGB89481.1"/>
    <property type="molecule type" value="Genomic_DNA"/>
</dbReference>
<name>A0A1F4Q0M0_UNCSA</name>
<evidence type="ECO:0000313" key="1">
    <source>
        <dbReference type="EMBL" id="OGB89481.1"/>
    </source>
</evidence>
<comment type="caution">
    <text evidence="1">The sequence shown here is derived from an EMBL/GenBank/DDBJ whole genome shotgun (WGS) entry which is preliminary data.</text>
</comment>
<gene>
    <name evidence="1" type="ORF">A2625_01015</name>
</gene>